<dbReference type="Gramene" id="KCW84499">
    <property type="protein sequence ID" value="KCW84499"/>
    <property type="gene ID" value="EUGRSUZ_B01332"/>
</dbReference>
<proteinExistence type="predicted"/>
<organism evidence="2">
    <name type="scientific">Eucalyptus grandis</name>
    <name type="common">Flooded gum</name>
    <dbReference type="NCBI Taxonomy" id="71139"/>
    <lineage>
        <taxon>Eukaryota</taxon>
        <taxon>Viridiplantae</taxon>
        <taxon>Streptophyta</taxon>
        <taxon>Embryophyta</taxon>
        <taxon>Tracheophyta</taxon>
        <taxon>Spermatophyta</taxon>
        <taxon>Magnoliopsida</taxon>
        <taxon>eudicotyledons</taxon>
        <taxon>Gunneridae</taxon>
        <taxon>Pentapetalae</taxon>
        <taxon>rosids</taxon>
        <taxon>malvids</taxon>
        <taxon>Myrtales</taxon>
        <taxon>Myrtaceae</taxon>
        <taxon>Myrtoideae</taxon>
        <taxon>Eucalypteae</taxon>
        <taxon>Eucalyptus</taxon>
    </lineage>
</organism>
<reference evidence="2" key="1">
    <citation type="submission" date="2013-07" db="EMBL/GenBank/DDBJ databases">
        <title>The genome of Eucalyptus grandis.</title>
        <authorList>
            <person name="Schmutz J."/>
            <person name="Hayes R."/>
            <person name="Myburg A."/>
            <person name="Tuskan G."/>
            <person name="Grattapaglia D."/>
            <person name="Rokhsar D.S."/>
        </authorList>
    </citation>
    <scope>NUCLEOTIDE SEQUENCE</scope>
    <source>
        <tissue evidence="2">Leaf extractions</tissue>
    </source>
</reference>
<name>A0A059D214_EUCGR</name>
<evidence type="ECO:0000313" key="2">
    <source>
        <dbReference type="EMBL" id="KCW84499.1"/>
    </source>
</evidence>
<gene>
    <name evidence="2" type="ORF">EUGRSUZ_B01332</name>
</gene>
<accession>A0A059D214</accession>
<protein>
    <submittedName>
        <fullName evidence="2">Uncharacterized protein</fullName>
    </submittedName>
</protein>
<sequence length="115" mass="12473">MHSSAHLTPTSSNLMHSSARLTPASSKLMDSSTRLTPAPIPIMLESLGVTPQTLPSTPHESHWRLRFVVRVRRAQSHCILRRVATTSTSASACASTITSRSPISNWNMATPPFAP</sequence>
<evidence type="ECO:0000256" key="1">
    <source>
        <dbReference type="SAM" id="MobiDB-lite"/>
    </source>
</evidence>
<feature type="region of interest" description="Disordered" evidence="1">
    <location>
        <begin position="1"/>
        <end position="32"/>
    </location>
</feature>
<dbReference type="InParanoid" id="A0A059D214"/>
<dbReference type="EMBL" id="KK198754">
    <property type="protein sequence ID" value="KCW84499.1"/>
    <property type="molecule type" value="Genomic_DNA"/>
</dbReference>
<dbReference type="AlphaFoldDB" id="A0A059D214"/>